<dbReference type="InterPro" id="IPR020471">
    <property type="entry name" value="AKR"/>
</dbReference>
<evidence type="ECO:0000256" key="3">
    <source>
        <dbReference type="ARBA" id="ARBA00023002"/>
    </source>
</evidence>
<dbReference type="PROSITE" id="PS00062">
    <property type="entry name" value="ALDOKETO_REDUCTASE_2"/>
    <property type="match status" value="1"/>
</dbReference>
<keyword evidence="2" id="KW-0521">NADP</keyword>
<proteinExistence type="inferred from homology"/>
<comment type="similarity">
    <text evidence="1">Belongs to the aldo/keto reductase family.</text>
</comment>
<name>M0MB34_HALMO</name>
<dbReference type="PRINTS" id="PR00069">
    <property type="entry name" value="ALDKETRDTASE"/>
</dbReference>
<dbReference type="Gene3D" id="3.20.20.100">
    <property type="entry name" value="NADP-dependent oxidoreductase domain"/>
    <property type="match status" value="1"/>
</dbReference>
<reference evidence="5 6" key="1">
    <citation type="journal article" date="2014" name="PLoS Genet.">
        <title>Phylogenetically driven sequencing of extremely halophilic archaea reveals strategies for static and dynamic osmo-response.</title>
        <authorList>
            <person name="Becker E.A."/>
            <person name="Seitzer P.M."/>
            <person name="Tritt A."/>
            <person name="Larsen D."/>
            <person name="Krusor M."/>
            <person name="Yao A.I."/>
            <person name="Wu D."/>
            <person name="Madern D."/>
            <person name="Eisen J.A."/>
            <person name="Darling A.E."/>
            <person name="Facciotti M.T."/>
        </authorList>
    </citation>
    <scope>NUCLEOTIDE SEQUENCE [LARGE SCALE GENOMIC DNA]</scope>
    <source>
        <strain evidence="5 6">DSM 1307</strain>
    </source>
</reference>
<dbReference type="PIRSF" id="PIRSF000097">
    <property type="entry name" value="AKR"/>
    <property type="match status" value="1"/>
</dbReference>
<evidence type="ECO:0000256" key="1">
    <source>
        <dbReference type="ARBA" id="ARBA00007905"/>
    </source>
</evidence>
<dbReference type="PROSITE" id="PS00798">
    <property type="entry name" value="ALDOKETO_REDUCTASE_1"/>
    <property type="match status" value="1"/>
</dbReference>
<dbReference type="STRING" id="931277.C448_10612"/>
<sequence length="269" mass="29681">MPIEDLPRIGLGTYSENDQPQWTDNVRTALDVGYRAIDTAHAYGNEQCVGEGIASSSVDREDVFVATKTVHVDLPSSTDDVEAAIDGCLDRLGVEYVDLLYVHWPSGEYDHEAILPAFDEAYNAGKVRHVGLSNFTPELLDEARDVLDAPLAAHQVEMHPLRPQEELLADAQRHGYWLVAYSPLAQGRVFEVPTIEAVADKHDATPAQVSIAWLLAKDNVAVIPKASSEEHMRDNLAAGEVALDEEDIARIDAIERRERCIDPGHAPWN</sequence>
<dbReference type="AlphaFoldDB" id="M0MB34"/>
<comment type="caution">
    <text evidence="5">The sequence shown here is derived from an EMBL/GenBank/DDBJ whole genome shotgun (WGS) entry which is preliminary data.</text>
</comment>
<dbReference type="Proteomes" id="UP000011568">
    <property type="component" value="Unassembled WGS sequence"/>
</dbReference>
<dbReference type="RefSeq" id="WP_004054567.1">
    <property type="nucleotide sequence ID" value="NZ_AOMC01000126.1"/>
</dbReference>
<dbReference type="InterPro" id="IPR023210">
    <property type="entry name" value="NADP_OxRdtase_dom"/>
</dbReference>
<evidence type="ECO:0000313" key="6">
    <source>
        <dbReference type="Proteomes" id="UP000011568"/>
    </source>
</evidence>
<keyword evidence="6" id="KW-1185">Reference proteome</keyword>
<evidence type="ECO:0000313" key="5">
    <source>
        <dbReference type="EMBL" id="EMA42538.1"/>
    </source>
</evidence>
<gene>
    <name evidence="5" type="ORF">C448_10612</name>
</gene>
<dbReference type="eggNOG" id="arCOG01619">
    <property type="taxonomic scope" value="Archaea"/>
</dbReference>
<dbReference type="EMBL" id="AOMC01000126">
    <property type="protein sequence ID" value="EMA42538.1"/>
    <property type="molecule type" value="Genomic_DNA"/>
</dbReference>
<dbReference type="PANTHER" id="PTHR43827:SF3">
    <property type="entry name" value="NADP-DEPENDENT OXIDOREDUCTASE DOMAIN-CONTAINING PROTEIN"/>
    <property type="match status" value="1"/>
</dbReference>
<evidence type="ECO:0000256" key="2">
    <source>
        <dbReference type="ARBA" id="ARBA00022857"/>
    </source>
</evidence>
<keyword evidence="3" id="KW-0560">Oxidoreductase</keyword>
<accession>M0MB34</accession>
<evidence type="ECO:0000259" key="4">
    <source>
        <dbReference type="Pfam" id="PF00248"/>
    </source>
</evidence>
<dbReference type="InterPro" id="IPR036812">
    <property type="entry name" value="NAD(P)_OxRdtase_dom_sf"/>
</dbReference>
<dbReference type="PATRIC" id="fig|931277.6.peg.2075"/>
<dbReference type="GO" id="GO:0016616">
    <property type="term" value="F:oxidoreductase activity, acting on the CH-OH group of donors, NAD or NADP as acceptor"/>
    <property type="evidence" value="ECO:0007669"/>
    <property type="project" value="UniProtKB-ARBA"/>
</dbReference>
<dbReference type="OrthoDB" id="275427at2157"/>
<dbReference type="Pfam" id="PF00248">
    <property type="entry name" value="Aldo_ket_red"/>
    <property type="match status" value="1"/>
</dbReference>
<feature type="domain" description="NADP-dependent oxidoreductase" evidence="4">
    <location>
        <begin position="9"/>
        <end position="255"/>
    </location>
</feature>
<dbReference type="PANTHER" id="PTHR43827">
    <property type="entry name" value="2,5-DIKETO-D-GLUCONIC ACID REDUCTASE"/>
    <property type="match status" value="1"/>
</dbReference>
<dbReference type="InterPro" id="IPR018170">
    <property type="entry name" value="Aldo/ket_reductase_CS"/>
</dbReference>
<dbReference type="SUPFAM" id="SSF51430">
    <property type="entry name" value="NAD(P)-linked oxidoreductase"/>
    <property type="match status" value="1"/>
</dbReference>
<organism evidence="5 6">
    <name type="scientific">Halococcus morrhuae DSM 1307</name>
    <dbReference type="NCBI Taxonomy" id="931277"/>
    <lineage>
        <taxon>Archaea</taxon>
        <taxon>Methanobacteriati</taxon>
        <taxon>Methanobacteriota</taxon>
        <taxon>Stenosarchaea group</taxon>
        <taxon>Halobacteria</taxon>
        <taxon>Halobacteriales</taxon>
        <taxon>Halococcaceae</taxon>
        <taxon>Halococcus</taxon>
    </lineage>
</organism>
<protein>
    <submittedName>
        <fullName evidence="5">2,5-didehydrogluconate reductase</fullName>
    </submittedName>
</protein>